<dbReference type="SUPFAM" id="SSF52540">
    <property type="entry name" value="P-loop containing nucleoside triphosphate hydrolases"/>
    <property type="match status" value="1"/>
</dbReference>
<organism evidence="2 3">
    <name type="scientific">Proteiniclasticum ruminis</name>
    <dbReference type="NCBI Taxonomy" id="398199"/>
    <lineage>
        <taxon>Bacteria</taxon>
        <taxon>Bacillati</taxon>
        <taxon>Bacillota</taxon>
        <taxon>Clostridia</taxon>
        <taxon>Eubacteriales</taxon>
        <taxon>Clostridiaceae</taxon>
        <taxon>Proteiniclasticum</taxon>
    </lineage>
</organism>
<name>A0A1G8SBP1_9CLOT</name>
<dbReference type="AlphaFoldDB" id="A0A1G8SBP1"/>
<keyword evidence="1" id="KW-0472">Membrane</keyword>
<protein>
    <submittedName>
        <fullName evidence="2">dTMP kinase</fullName>
    </submittedName>
</protein>
<keyword evidence="1" id="KW-0812">Transmembrane</keyword>
<proteinExistence type="predicted"/>
<evidence type="ECO:0000256" key="1">
    <source>
        <dbReference type="SAM" id="Phobius"/>
    </source>
</evidence>
<evidence type="ECO:0000313" key="3">
    <source>
        <dbReference type="Proteomes" id="UP000183255"/>
    </source>
</evidence>
<reference evidence="2 3" key="1">
    <citation type="submission" date="2016-10" db="EMBL/GenBank/DDBJ databases">
        <authorList>
            <person name="de Groot N.N."/>
        </authorList>
    </citation>
    <scope>NUCLEOTIDE SEQUENCE [LARGE SCALE GENOMIC DNA]</scope>
    <source>
        <strain evidence="2 3">CGMCC 1.5058</strain>
    </source>
</reference>
<dbReference type="GO" id="GO:0016301">
    <property type="term" value="F:kinase activity"/>
    <property type="evidence" value="ECO:0007669"/>
    <property type="project" value="UniProtKB-KW"/>
</dbReference>
<accession>A0A1G8SBP1</accession>
<dbReference type="InterPro" id="IPR027417">
    <property type="entry name" value="P-loop_NTPase"/>
</dbReference>
<dbReference type="Gene3D" id="3.40.50.300">
    <property type="entry name" value="P-loop containing nucleotide triphosphate hydrolases"/>
    <property type="match status" value="1"/>
</dbReference>
<dbReference type="EMBL" id="FNDZ01000011">
    <property type="protein sequence ID" value="SDJ26638.1"/>
    <property type="molecule type" value="Genomic_DNA"/>
</dbReference>
<dbReference type="Proteomes" id="UP000183255">
    <property type="component" value="Unassembled WGS sequence"/>
</dbReference>
<keyword evidence="1" id="KW-1133">Transmembrane helix</keyword>
<keyword evidence="2" id="KW-0808">Transferase</keyword>
<sequence>MITFSGIDGAGKTTQILLFEKYCVDNGIKFKKMWARGRCTPGVVLIKNIVRKDKNLNQKEKIEYRNNIHKSTSKRRLLLIASILDLYWFFGIYYRILDVLYPKFICDRYIWDTYIDFKVDYSEFNFENWLIWKLLLKLIIKPEESYVFVISAKESIRRGIQKKEAGMETIEQKTKKIQLYLELVHQGKWSKVIDGNQTIESIFNSIKKVNKYEY</sequence>
<dbReference type="RefSeq" id="WP_031577614.1">
    <property type="nucleotide sequence ID" value="NZ_FNDZ01000011.1"/>
</dbReference>
<gene>
    <name evidence="2" type="ORF">SAMN05421804_11127</name>
</gene>
<keyword evidence="2" id="KW-0418">Kinase</keyword>
<evidence type="ECO:0000313" key="2">
    <source>
        <dbReference type="EMBL" id="SDJ26638.1"/>
    </source>
</evidence>
<feature type="transmembrane region" description="Helical" evidence="1">
    <location>
        <begin position="77"/>
        <end position="96"/>
    </location>
</feature>